<dbReference type="Proteomes" id="UP000016511">
    <property type="component" value="Unassembled WGS sequence"/>
</dbReference>
<feature type="transmembrane region" description="Helical" evidence="22">
    <location>
        <begin position="280"/>
        <end position="306"/>
    </location>
</feature>
<keyword evidence="13" id="KW-0961">Cell wall biogenesis/degradation</keyword>
<evidence type="ECO:0000256" key="12">
    <source>
        <dbReference type="ARBA" id="ARBA00023306"/>
    </source>
</evidence>
<comment type="pathway">
    <text evidence="2">Cell wall biogenesis; peptidoglycan biosynthesis.</text>
</comment>
<keyword evidence="7 22" id="KW-0812">Transmembrane</keyword>
<dbReference type="NCBIfam" id="TIGR02614">
    <property type="entry name" value="ftsW"/>
    <property type="match status" value="1"/>
</dbReference>
<evidence type="ECO:0000256" key="19">
    <source>
        <dbReference type="ARBA" id="ARBA00044770"/>
    </source>
</evidence>
<evidence type="ECO:0000256" key="17">
    <source>
        <dbReference type="ARBA" id="ARBA00041185"/>
    </source>
</evidence>
<dbReference type="GO" id="GO:0015648">
    <property type="term" value="F:lipid-linked peptidoglycan transporter activity"/>
    <property type="evidence" value="ECO:0007669"/>
    <property type="project" value="TreeGrafter"/>
</dbReference>
<dbReference type="GO" id="GO:0032153">
    <property type="term" value="C:cell division site"/>
    <property type="evidence" value="ECO:0007669"/>
    <property type="project" value="TreeGrafter"/>
</dbReference>
<protein>
    <recommendedName>
        <fullName evidence="17">Probable peptidoglycan glycosyltransferase FtsW</fullName>
        <ecNumber evidence="19">2.4.99.28</ecNumber>
    </recommendedName>
    <alternativeName>
        <fullName evidence="18">Cell division protein FtsW</fullName>
    </alternativeName>
    <alternativeName>
        <fullName evidence="15">Cell wall polymerase</fullName>
    </alternativeName>
    <alternativeName>
        <fullName evidence="14">Peptidoglycan polymerase</fullName>
    </alternativeName>
</protein>
<dbReference type="PATRIC" id="fig|649747.3.peg.840"/>
<feature type="transmembrane region" description="Helical" evidence="22">
    <location>
        <begin position="88"/>
        <end position="110"/>
    </location>
</feature>
<dbReference type="STRING" id="649747.HMPREF0083_00922"/>
<keyword evidence="24" id="KW-1185">Reference proteome</keyword>
<dbReference type="GO" id="GO:0008360">
    <property type="term" value="P:regulation of cell shape"/>
    <property type="evidence" value="ECO:0007669"/>
    <property type="project" value="UniProtKB-KW"/>
</dbReference>
<keyword evidence="3" id="KW-1003">Cell membrane</keyword>
<dbReference type="GO" id="GO:0008955">
    <property type="term" value="F:peptidoglycan glycosyltransferase activity"/>
    <property type="evidence" value="ECO:0007669"/>
    <property type="project" value="UniProtKB-EC"/>
</dbReference>
<comment type="function">
    <text evidence="21">Peptidoglycan polymerase that is essential for cell division.</text>
</comment>
<sequence length="408" mass="44815">MFIYLKQTLYPEENMKTRGRPDFPILILTLFLVGFGIVIVYSASSVFSLDKFGTDTYFVKRQALWASIGLAFMLFTMNVPYTFYKKHFVGIAFIVFLLLIAVLIPGIGLLRNGARSWINLGFASLQPAEFAKLAIIIYLSALITKKGDNIRDIKKGLVPVFVVLGLFCGAIMLQPDFGSMVILVLTAMAVIVAGGANLKHLLYGGIPFAIVGFLSVVFTPYRWNRLQNVGDPWADGMDGLGTGYQLAHSYFALAHGGITGAGLGKSIEKYLYLPEVQTDFIFSIIGEELGFLGAGFFLLVYLFFLWRILVITLRVQDTFAALVGIGVVSMIFVQAFINVGGVTGLIPITGVPLPFISYGGSSLLLNMISIGIVLSISRENYKQTVQKLEGRRRSLQNAPKAVTQRRKA</sequence>
<name>U1WQX8_ANEAE</name>
<organism evidence="23 24">
    <name type="scientific">Aneurinibacillus aneurinilyticus ATCC 12856</name>
    <dbReference type="NCBI Taxonomy" id="649747"/>
    <lineage>
        <taxon>Bacteria</taxon>
        <taxon>Bacillati</taxon>
        <taxon>Bacillota</taxon>
        <taxon>Bacilli</taxon>
        <taxon>Bacillales</taxon>
        <taxon>Paenibacillaceae</taxon>
        <taxon>Aneurinibacillus group</taxon>
        <taxon>Aneurinibacillus</taxon>
    </lineage>
</organism>
<dbReference type="eggNOG" id="COG0772">
    <property type="taxonomic scope" value="Bacteria"/>
</dbReference>
<evidence type="ECO:0000256" key="11">
    <source>
        <dbReference type="ARBA" id="ARBA00023136"/>
    </source>
</evidence>
<keyword evidence="6" id="KW-0808">Transferase</keyword>
<gene>
    <name evidence="23" type="ORF">HMPREF0083_00922</name>
</gene>
<evidence type="ECO:0000256" key="21">
    <source>
        <dbReference type="ARBA" id="ARBA00049966"/>
    </source>
</evidence>
<evidence type="ECO:0000256" key="7">
    <source>
        <dbReference type="ARBA" id="ARBA00022692"/>
    </source>
</evidence>
<evidence type="ECO:0000256" key="14">
    <source>
        <dbReference type="ARBA" id="ARBA00032370"/>
    </source>
</evidence>
<comment type="similarity">
    <text evidence="16">Belongs to the SEDS family. FtsW subfamily.</text>
</comment>
<keyword evidence="8" id="KW-0133">Cell shape</keyword>
<dbReference type="InterPro" id="IPR018365">
    <property type="entry name" value="Cell_cycle_FtsW-rel_CS"/>
</dbReference>
<feature type="transmembrane region" description="Helical" evidence="22">
    <location>
        <begin position="205"/>
        <end position="223"/>
    </location>
</feature>
<feature type="transmembrane region" description="Helical" evidence="22">
    <location>
        <begin position="179"/>
        <end position="198"/>
    </location>
</feature>
<evidence type="ECO:0000256" key="22">
    <source>
        <dbReference type="SAM" id="Phobius"/>
    </source>
</evidence>
<evidence type="ECO:0000256" key="10">
    <source>
        <dbReference type="ARBA" id="ARBA00022989"/>
    </source>
</evidence>
<feature type="transmembrane region" description="Helical" evidence="22">
    <location>
        <begin position="318"/>
        <end position="337"/>
    </location>
</feature>
<keyword evidence="11 22" id="KW-0472">Membrane</keyword>
<dbReference type="PROSITE" id="PS00428">
    <property type="entry name" value="FTSW_RODA_SPOVE"/>
    <property type="match status" value="1"/>
</dbReference>
<proteinExistence type="inferred from homology"/>
<accession>U1WQX8</accession>
<dbReference type="GO" id="GO:0009252">
    <property type="term" value="P:peptidoglycan biosynthetic process"/>
    <property type="evidence" value="ECO:0007669"/>
    <property type="project" value="UniProtKB-KW"/>
</dbReference>
<keyword evidence="9" id="KW-0573">Peptidoglycan synthesis</keyword>
<evidence type="ECO:0000256" key="3">
    <source>
        <dbReference type="ARBA" id="ARBA00022475"/>
    </source>
</evidence>
<keyword evidence="10 22" id="KW-1133">Transmembrane helix</keyword>
<comment type="caution">
    <text evidence="23">The sequence shown here is derived from an EMBL/GenBank/DDBJ whole genome shotgun (WGS) entry which is preliminary data.</text>
</comment>
<feature type="transmembrane region" description="Helical" evidence="22">
    <location>
        <begin position="156"/>
        <end position="173"/>
    </location>
</feature>
<evidence type="ECO:0000256" key="18">
    <source>
        <dbReference type="ARBA" id="ARBA00041418"/>
    </source>
</evidence>
<evidence type="ECO:0000313" key="23">
    <source>
        <dbReference type="EMBL" id="ERI11019.1"/>
    </source>
</evidence>
<evidence type="ECO:0000256" key="20">
    <source>
        <dbReference type="ARBA" id="ARBA00049902"/>
    </source>
</evidence>
<evidence type="ECO:0000256" key="4">
    <source>
        <dbReference type="ARBA" id="ARBA00022618"/>
    </source>
</evidence>
<evidence type="ECO:0000256" key="13">
    <source>
        <dbReference type="ARBA" id="ARBA00023316"/>
    </source>
</evidence>
<dbReference type="GO" id="GO:0051301">
    <property type="term" value="P:cell division"/>
    <property type="evidence" value="ECO:0007669"/>
    <property type="project" value="UniProtKB-KW"/>
</dbReference>
<evidence type="ECO:0000256" key="9">
    <source>
        <dbReference type="ARBA" id="ARBA00022984"/>
    </source>
</evidence>
<dbReference type="InterPro" id="IPR001182">
    <property type="entry name" value="FtsW/RodA"/>
</dbReference>
<evidence type="ECO:0000256" key="8">
    <source>
        <dbReference type="ARBA" id="ARBA00022960"/>
    </source>
</evidence>
<dbReference type="InterPro" id="IPR013437">
    <property type="entry name" value="FtsW"/>
</dbReference>
<keyword evidence="4 23" id="KW-0132">Cell division</keyword>
<feature type="transmembrane region" description="Helical" evidence="22">
    <location>
        <begin position="122"/>
        <end position="144"/>
    </location>
</feature>
<evidence type="ECO:0000256" key="5">
    <source>
        <dbReference type="ARBA" id="ARBA00022676"/>
    </source>
</evidence>
<evidence type="ECO:0000256" key="15">
    <source>
        <dbReference type="ARBA" id="ARBA00033270"/>
    </source>
</evidence>
<evidence type="ECO:0000256" key="2">
    <source>
        <dbReference type="ARBA" id="ARBA00004752"/>
    </source>
</evidence>
<keyword evidence="12" id="KW-0131">Cell cycle</keyword>
<feature type="transmembrane region" description="Helical" evidence="22">
    <location>
        <begin position="23"/>
        <end position="43"/>
    </location>
</feature>
<comment type="subcellular location">
    <subcellularLocation>
        <location evidence="1">Cell membrane</location>
        <topology evidence="1">Multi-pass membrane protein</topology>
    </subcellularLocation>
</comment>
<evidence type="ECO:0000256" key="6">
    <source>
        <dbReference type="ARBA" id="ARBA00022679"/>
    </source>
</evidence>
<dbReference type="EC" id="2.4.99.28" evidence="19"/>
<keyword evidence="5" id="KW-0328">Glycosyltransferase</keyword>
<evidence type="ECO:0000256" key="1">
    <source>
        <dbReference type="ARBA" id="ARBA00004651"/>
    </source>
</evidence>
<reference evidence="23 24" key="1">
    <citation type="submission" date="2013-08" db="EMBL/GenBank/DDBJ databases">
        <authorList>
            <person name="Weinstock G."/>
            <person name="Sodergren E."/>
            <person name="Wylie T."/>
            <person name="Fulton L."/>
            <person name="Fulton R."/>
            <person name="Fronick C."/>
            <person name="O'Laughlin M."/>
            <person name="Godfrey J."/>
            <person name="Miner T."/>
            <person name="Herter B."/>
            <person name="Appelbaum E."/>
            <person name="Cordes M."/>
            <person name="Lek S."/>
            <person name="Wollam A."/>
            <person name="Pepin K.H."/>
            <person name="Palsikar V.B."/>
            <person name="Mitreva M."/>
            <person name="Wilson R.K."/>
        </authorList>
    </citation>
    <scope>NUCLEOTIDE SEQUENCE [LARGE SCALE GENOMIC DNA]</scope>
    <source>
        <strain evidence="23 24">ATCC 12856</strain>
    </source>
</reference>
<dbReference type="Pfam" id="PF01098">
    <property type="entry name" value="FTSW_RODA_SPOVE"/>
    <property type="match status" value="1"/>
</dbReference>
<evidence type="ECO:0000256" key="16">
    <source>
        <dbReference type="ARBA" id="ARBA00038053"/>
    </source>
</evidence>
<dbReference type="PANTHER" id="PTHR30474:SF2">
    <property type="entry name" value="PEPTIDOGLYCAN GLYCOSYLTRANSFERASE FTSW-RELATED"/>
    <property type="match status" value="1"/>
</dbReference>
<feature type="transmembrane region" description="Helical" evidence="22">
    <location>
        <begin position="357"/>
        <end position="377"/>
    </location>
</feature>
<dbReference type="HOGENOM" id="CLU_029243_0_1_9"/>
<feature type="transmembrane region" description="Helical" evidence="22">
    <location>
        <begin position="63"/>
        <end position="81"/>
    </location>
</feature>
<dbReference type="PANTHER" id="PTHR30474">
    <property type="entry name" value="CELL CYCLE PROTEIN"/>
    <property type="match status" value="1"/>
</dbReference>
<dbReference type="EMBL" id="AWSJ01000058">
    <property type="protein sequence ID" value="ERI11019.1"/>
    <property type="molecule type" value="Genomic_DNA"/>
</dbReference>
<evidence type="ECO:0000313" key="24">
    <source>
        <dbReference type="Proteomes" id="UP000016511"/>
    </source>
</evidence>
<dbReference type="AlphaFoldDB" id="U1WQX8"/>
<dbReference type="GO" id="GO:0005886">
    <property type="term" value="C:plasma membrane"/>
    <property type="evidence" value="ECO:0007669"/>
    <property type="project" value="UniProtKB-SubCell"/>
</dbReference>
<dbReference type="GO" id="GO:0071555">
    <property type="term" value="P:cell wall organization"/>
    <property type="evidence" value="ECO:0007669"/>
    <property type="project" value="UniProtKB-KW"/>
</dbReference>
<comment type="catalytic activity">
    <reaction evidence="20">
        <text>[GlcNAc-(1-&gt;4)-Mur2Ac(oyl-L-Ala-gamma-D-Glu-L-Lys-D-Ala-D-Ala)](n)-di-trans,octa-cis-undecaprenyl diphosphate + beta-D-GlcNAc-(1-&gt;4)-Mur2Ac(oyl-L-Ala-gamma-D-Glu-L-Lys-D-Ala-D-Ala)-di-trans,octa-cis-undecaprenyl diphosphate = [GlcNAc-(1-&gt;4)-Mur2Ac(oyl-L-Ala-gamma-D-Glu-L-Lys-D-Ala-D-Ala)](n+1)-di-trans,octa-cis-undecaprenyl diphosphate + di-trans,octa-cis-undecaprenyl diphosphate + H(+)</text>
        <dbReference type="Rhea" id="RHEA:23708"/>
        <dbReference type="Rhea" id="RHEA-COMP:9602"/>
        <dbReference type="Rhea" id="RHEA-COMP:9603"/>
        <dbReference type="ChEBI" id="CHEBI:15378"/>
        <dbReference type="ChEBI" id="CHEBI:58405"/>
        <dbReference type="ChEBI" id="CHEBI:60033"/>
        <dbReference type="ChEBI" id="CHEBI:78435"/>
        <dbReference type="EC" id="2.4.99.28"/>
    </reaction>
</comment>